<organism evidence="2 3">
    <name type="scientific">Nephila pilipes</name>
    <name type="common">Giant wood spider</name>
    <name type="synonym">Nephila maculata</name>
    <dbReference type="NCBI Taxonomy" id="299642"/>
    <lineage>
        <taxon>Eukaryota</taxon>
        <taxon>Metazoa</taxon>
        <taxon>Ecdysozoa</taxon>
        <taxon>Arthropoda</taxon>
        <taxon>Chelicerata</taxon>
        <taxon>Arachnida</taxon>
        <taxon>Araneae</taxon>
        <taxon>Araneomorphae</taxon>
        <taxon>Entelegynae</taxon>
        <taxon>Araneoidea</taxon>
        <taxon>Nephilidae</taxon>
        <taxon>Nephila</taxon>
    </lineage>
</organism>
<comment type="caution">
    <text evidence="2">The sequence shown here is derived from an EMBL/GenBank/DDBJ whole genome shotgun (WGS) entry which is preliminary data.</text>
</comment>
<feature type="chain" id="PRO_5036467018" evidence="1">
    <location>
        <begin position="17"/>
        <end position="93"/>
    </location>
</feature>
<evidence type="ECO:0000313" key="2">
    <source>
        <dbReference type="EMBL" id="GFU20213.1"/>
    </source>
</evidence>
<sequence>MISCFTISCWLSSCDAAIVRGCPHVSHFFKSIEELVEIEQRTVHQNCSEWQQERKFRITASDAKSIFSRMANFVKLATQILKQKIALSSIYRL</sequence>
<feature type="signal peptide" evidence="1">
    <location>
        <begin position="1"/>
        <end position="16"/>
    </location>
</feature>
<keyword evidence="3" id="KW-1185">Reference proteome</keyword>
<dbReference type="AlphaFoldDB" id="A0A8X6QI81"/>
<dbReference type="InterPro" id="IPR011604">
    <property type="entry name" value="PDDEXK-like_dom_sf"/>
</dbReference>
<evidence type="ECO:0000313" key="3">
    <source>
        <dbReference type="Proteomes" id="UP000887013"/>
    </source>
</evidence>
<accession>A0A8X6QI81</accession>
<evidence type="ECO:0000256" key="1">
    <source>
        <dbReference type="SAM" id="SignalP"/>
    </source>
</evidence>
<reference evidence="2" key="1">
    <citation type="submission" date="2020-08" db="EMBL/GenBank/DDBJ databases">
        <title>Multicomponent nature underlies the extraordinary mechanical properties of spider dragline silk.</title>
        <authorList>
            <person name="Kono N."/>
            <person name="Nakamura H."/>
            <person name="Mori M."/>
            <person name="Yoshida Y."/>
            <person name="Ohtoshi R."/>
            <person name="Malay A.D."/>
            <person name="Moran D.A.P."/>
            <person name="Tomita M."/>
            <person name="Numata K."/>
            <person name="Arakawa K."/>
        </authorList>
    </citation>
    <scope>NUCLEOTIDE SEQUENCE</scope>
</reference>
<keyword evidence="1" id="KW-0732">Signal</keyword>
<gene>
    <name evidence="2" type="ORF">NPIL_446751</name>
</gene>
<dbReference type="Gene3D" id="3.90.320.10">
    <property type="match status" value="1"/>
</dbReference>
<name>A0A8X6QI81_NEPPI</name>
<dbReference type="Proteomes" id="UP000887013">
    <property type="component" value="Unassembled WGS sequence"/>
</dbReference>
<protein>
    <submittedName>
        <fullName evidence="2">Uncharacterized protein</fullName>
    </submittedName>
</protein>
<dbReference type="EMBL" id="BMAW01031228">
    <property type="protein sequence ID" value="GFU20213.1"/>
    <property type="molecule type" value="Genomic_DNA"/>
</dbReference>
<proteinExistence type="predicted"/>